<evidence type="ECO:0000256" key="6">
    <source>
        <dbReference type="ARBA" id="ARBA00023136"/>
    </source>
</evidence>
<name>A0ABY9BU15_VITVI</name>
<accession>A0ABY9BU15</accession>
<dbReference type="Pfam" id="PF03552">
    <property type="entry name" value="Cellulose_synt"/>
    <property type="match status" value="1"/>
</dbReference>
<dbReference type="PANTHER" id="PTHR13301">
    <property type="entry name" value="X-BOX TRANSCRIPTION FACTOR-RELATED"/>
    <property type="match status" value="1"/>
</dbReference>
<keyword evidence="3" id="KW-0808">Transferase</keyword>
<evidence type="ECO:0000256" key="7">
    <source>
        <dbReference type="ARBA" id="ARBA00023316"/>
    </source>
</evidence>
<evidence type="ECO:0000256" key="1">
    <source>
        <dbReference type="ARBA" id="ARBA00004308"/>
    </source>
</evidence>
<evidence type="ECO:0000313" key="8">
    <source>
        <dbReference type="EMBL" id="WJZ86428.1"/>
    </source>
</evidence>
<dbReference type="EMBL" id="CP126651">
    <property type="protein sequence ID" value="WJZ86428.1"/>
    <property type="molecule type" value="Genomic_DNA"/>
</dbReference>
<evidence type="ECO:0000256" key="2">
    <source>
        <dbReference type="ARBA" id="ARBA00022676"/>
    </source>
</evidence>
<keyword evidence="5" id="KW-1133">Transmembrane helix</keyword>
<gene>
    <name evidence="8" type="ORF">VitviT2T_005884</name>
</gene>
<keyword evidence="9" id="KW-1185">Reference proteome</keyword>
<keyword evidence="2" id="KW-0328">Glycosyltransferase</keyword>
<keyword evidence="6" id="KW-0472">Membrane</keyword>
<organism evidence="8 9">
    <name type="scientific">Vitis vinifera</name>
    <name type="common">Grape</name>
    <dbReference type="NCBI Taxonomy" id="29760"/>
    <lineage>
        <taxon>Eukaryota</taxon>
        <taxon>Viridiplantae</taxon>
        <taxon>Streptophyta</taxon>
        <taxon>Embryophyta</taxon>
        <taxon>Tracheophyta</taxon>
        <taxon>Spermatophyta</taxon>
        <taxon>Magnoliopsida</taxon>
        <taxon>eudicotyledons</taxon>
        <taxon>Gunneridae</taxon>
        <taxon>Pentapetalae</taxon>
        <taxon>rosids</taxon>
        <taxon>Vitales</taxon>
        <taxon>Vitaceae</taxon>
        <taxon>Viteae</taxon>
        <taxon>Vitis</taxon>
    </lineage>
</organism>
<dbReference type="Proteomes" id="UP001227230">
    <property type="component" value="Chromosome 4"/>
</dbReference>
<evidence type="ECO:0000256" key="3">
    <source>
        <dbReference type="ARBA" id="ARBA00022679"/>
    </source>
</evidence>
<comment type="subcellular location">
    <subcellularLocation>
        <location evidence="1">Endomembrane system</location>
    </subcellularLocation>
</comment>
<sequence length="110" mass="12503">MRGRWEEMASFLCFKQRLQSITMTTRNNNERIEENASVLEETGKVLASCSYEDYTQWGKEMGLKYGCPVEDTLTGLSIQCREIVDILLDVAVYIETYSLKGVTVLGSFAE</sequence>
<protein>
    <submittedName>
        <fullName evidence="8">Uncharacterized protein</fullName>
    </submittedName>
</protein>
<evidence type="ECO:0000256" key="5">
    <source>
        <dbReference type="ARBA" id="ARBA00022989"/>
    </source>
</evidence>
<evidence type="ECO:0000256" key="4">
    <source>
        <dbReference type="ARBA" id="ARBA00022692"/>
    </source>
</evidence>
<proteinExistence type="predicted"/>
<reference evidence="8 9" key="1">
    <citation type="journal article" date="2023" name="Hortic Res">
        <title>The complete reference genome for grapevine (Vitis vinifera L.) genetics and breeding.</title>
        <authorList>
            <person name="Shi X."/>
            <person name="Cao S."/>
            <person name="Wang X."/>
            <person name="Huang S."/>
            <person name="Wang Y."/>
            <person name="Liu Z."/>
            <person name="Liu W."/>
            <person name="Leng X."/>
            <person name="Peng Y."/>
            <person name="Wang N."/>
            <person name="Wang Y."/>
            <person name="Ma Z."/>
            <person name="Xu X."/>
            <person name="Zhang F."/>
            <person name="Xue H."/>
            <person name="Zhong H."/>
            <person name="Wang Y."/>
            <person name="Zhang K."/>
            <person name="Velt A."/>
            <person name="Avia K."/>
            <person name="Holtgrawe D."/>
            <person name="Grimplet J."/>
            <person name="Matus J.T."/>
            <person name="Ware D."/>
            <person name="Wu X."/>
            <person name="Wang H."/>
            <person name="Liu C."/>
            <person name="Fang Y."/>
            <person name="Rustenholz C."/>
            <person name="Cheng Z."/>
            <person name="Xiao H."/>
            <person name="Zhou Y."/>
        </authorList>
    </citation>
    <scope>NUCLEOTIDE SEQUENCE [LARGE SCALE GENOMIC DNA]</scope>
    <source>
        <strain evidence="9">cv. Pinot noir / PN40024</strain>
        <tissue evidence="8">Leaf</tissue>
    </source>
</reference>
<keyword evidence="7" id="KW-0961">Cell wall biogenesis/degradation</keyword>
<keyword evidence="4" id="KW-0812">Transmembrane</keyword>
<evidence type="ECO:0000313" key="9">
    <source>
        <dbReference type="Proteomes" id="UP001227230"/>
    </source>
</evidence>
<dbReference type="InterPro" id="IPR005150">
    <property type="entry name" value="Cellulose_synth"/>
</dbReference>